<evidence type="ECO:0000313" key="3">
    <source>
        <dbReference type="Proteomes" id="UP000192277"/>
    </source>
</evidence>
<feature type="domain" description="Phage tail collar" evidence="1">
    <location>
        <begin position="8"/>
        <end position="61"/>
    </location>
</feature>
<evidence type="ECO:0000313" key="2">
    <source>
        <dbReference type="EMBL" id="OQP45485.1"/>
    </source>
</evidence>
<accession>A0ABX3NTA1</accession>
<dbReference type="EMBL" id="LWBO01000019">
    <property type="protein sequence ID" value="OQP45485.1"/>
    <property type="molecule type" value="Genomic_DNA"/>
</dbReference>
<dbReference type="SUPFAM" id="SSF88874">
    <property type="entry name" value="Receptor-binding domain of short tail fibre protein gp12"/>
    <property type="match status" value="1"/>
</dbReference>
<dbReference type="RefSeq" id="WP_014217347.1">
    <property type="nucleotide sequence ID" value="NZ_LWBO01000019.1"/>
</dbReference>
<dbReference type="InterPro" id="IPR037053">
    <property type="entry name" value="Phage_tail_collar_dom_sf"/>
</dbReference>
<protein>
    <recommendedName>
        <fullName evidence="1">Phage tail collar domain-containing protein</fullName>
    </recommendedName>
</protein>
<dbReference type="Gene3D" id="3.90.1340.10">
    <property type="entry name" value="Phage tail collar domain"/>
    <property type="match status" value="1"/>
</dbReference>
<evidence type="ECO:0000259" key="1">
    <source>
        <dbReference type="Pfam" id="PF07484"/>
    </source>
</evidence>
<dbReference type="Proteomes" id="UP000192277">
    <property type="component" value="Unassembled WGS sequence"/>
</dbReference>
<organism evidence="2 3">
    <name type="scientific">Niastella koreensis</name>
    <dbReference type="NCBI Taxonomy" id="354356"/>
    <lineage>
        <taxon>Bacteria</taxon>
        <taxon>Pseudomonadati</taxon>
        <taxon>Bacteroidota</taxon>
        <taxon>Chitinophagia</taxon>
        <taxon>Chitinophagales</taxon>
        <taxon>Chitinophagaceae</taxon>
        <taxon>Niastella</taxon>
    </lineage>
</organism>
<sequence length="178" mass="18759">MDEVMAVVVCFAGNYAPRGWALCNGQILAISTNQALFSLLGTTYGGDGRSTFALPDLRGRTAVSTGQSPFRNYALGQKLGTESVTLDISHIPAHRHDGDITVQLPANSGPGIDPTVNGGFPGDFTGAYATTANSTMQAPDYKNVTMTTVGSAIPVITRAPYLVINHIICLQGIFPTRN</sequence>
<dbReference type="InterPro" id="IPR011083">
    <property type="entry name" value="Phage_tail_collar_dom"/>
</dbReference>
<comment type="caution">
    <text evidence="2">The sequence shown here is derived from an EMBL/GenBank/DDBJ whole genome shotgun (WGS) entry which is preliminary data.</text>
</comment>
<gene>
    <name evidence="2" type="ORF">A4D02_33025</name>
</gene>
<name>A0ABX3NTA1_9BACT</name>
<keyword evidence="3" id="KW-1185">Reference proteome</keyword>
<proteinExistence type="predicted"/>
<dbReference type="Pfam" id="PF07484">
    <property type="entry name" value="Collar"/>
    <property type="match status" value="1"/>
</dbReference>
<reference evidence="2 3" key="1">
    <citation type="submission" date="2016-04" db="EMBL/GenBank/DDBJ databases">
        <authorList>
            <person name="Chen L."/>
            <person name="Zhuang W."/>
            <person name="Wang G."/>
        </authorList>
    </citation>
    <scope>NUCLEOTIDE SEQUENCE [LARGE SCALE GENOMIC DNA]</scope>
    <source>
        <strain evidence="3">GR20</strain>
    </source>
</reference>